<evidence type="ECO:0000313" key="4">
    <source>
        <dbReference type="Proteomes" id="UP001501586"/>
    </source>
</evidence>
<dbReference type="Gene3D" id="3.40.50.12780">
    <property type="entry name" value="N-terminal domain of ligase-like"/>
    <property type="match status" value="1"/>
</dbReference>
<dbReference type="PANTHER" id="PTHR43767:SF7">
    <property type="entry name" value="MEDIUM_LONG-CHAIN-FATTY-ACID--COA LIGASE FADD8"/>
    <property type="match status" value="1"/>
</dbReference>
<dbReference type="SUPFAM" id="SSF56801">
    <property type="entry name" value="Acetyl-CoA synthetase-like"/>
    <property type="match status" value="1"/>
</dbReference>
<dbReference type="InterPro" id="IPR042099">
    <property type="entry name" value="ANL_N_sf"/>
</dbReference>
<sequence length="515" mass="56232">MEIATHLTGPTYGAQVKRTLERYPNRIAFKDQQGHEQTYAEVSDLIGRYQAVLTGAGLQRGDGVAALGANRFEVWVLGVAVQSLGLYITWLHPMGSLADQTFQLGDSQVKALVVDESTYQQRGRELAEEAGRAGLKMWTMSPSDFASDLQAAAEAVGPQPFQTAAAEDDLAIINYTGGTTGRPKGAYRQHFNLGPSTADILADFELPDTPRYLLIPPMSHVAGTKVLPTLIKGGTVHLMSGFDPAQVLETIEREKINFTLFVPTMIYALLDHPDLDRRDTSSLEYILYGASPMSESRLKEGMRRIGPVFGQLYGQTECYPISVMSKEDHQNPDLLLSCGKPVESVDVRILDPMGEEAALGEPGELCVRGRGAMTGYWRRDDLTAETIVDGWLHTGDIAKMGEQGYLYIVDRKKDMIISGGFNVFPREVEDALATHPAVSQAAVFGIPDEKWGEQVTAAVILKEGRTATAEELIAHAKELKGGVQAPKEIVIVDQLPQTAVGKVNKRALRDMVTSD</sequence>
<dbReference type="Pfam" id="PF00501">
    <property type="entry name" value="AMP-binding"/>
    <property type="match status" value="1"/>
</dbReference>
<dbReference type="Pfam" id="PF13193">
    <property type="entry name" value="AMP-binding_C"/>
    <property type="match status" value="1"/>
</dbReference>
<accession>A0ABP8EGD9</accession>
<dbReference type="InterPro" id="IPR020845">
    <property type="entry name" value="AMP-binding_CS"/>
</dbReference>
<dbReference type="InterPro" id="IPR000873">
    <property type="entry name" value="AMP-dep_synth/lig_dom"/>
</dbReference>
<dbReference type="PROSITE" id="PS00455">
    <property type="entry name" value="AMP_BINDING"/>
    <property type="match status" value="1"/>
</dbReference>
<evidence type="ECO:0000259" key="2">
    <source>
        <dbReference type="Pfam" id="PF13193"/>
    </source>
</evidence>
<gene>
    <name evidence="3" type="ORF">GCM10022261_05730</name>
</gene>
<dbReference type="PANTHER" id="PTHR43767">
    <property type="entry name" value="LONG-CHAIN-FATTY-ACID--COA LIGASE"/>
    <property type="match status" value="1"/>
</dbReference>
<dbReference type="Proteomes" id="UP001501586">
    <property type="component" value="Unassembled WGS sequence"/>
</dbReference>
<protein>
    <submittedName>
        <fullName evidence="3">AMP-binding protein</fullName>
    </submittedName>
</protein>
<dbReference type="InterPro" id="IPR045851">
    <property type="entry name" value="AMP-bd_C_sf"/>
</dbReference>
<name>A0ABP8EGD9_9MICO</name>
<proteinExistence type="predicted"/>
<dbReference type="InterPro" id="IPR025110">
    <property type="entry name" value="AMP-bd_C"/>
</dbReference>
<reference evidence="4" key="1">
    <citation type="journal article" date="2019" name="Int. J. Syst. Evol. Microbiol.">
        <title>The Global Catalogue of Microorganisms (GCM) 10K type strain sequencing project: providing services to taxonomists for standard genome sequencing and annotation.</title>
        <authorList>
            <consortium name="The Broad Institute Genomics Platform"/>
            <consortium name="The Broad Institute Genome Sequencing Center for Infectious Disease"/>
            <person name="Wu L."/>
            <person name="Ma J."/>
        </authorList>
    </citation>
    <scope>NUCLEOTIDE SEQUENCE [LARGE SCALE GENOMIC DNA]</scope>
    <source>
        <strain evidence="4">JCM 17458</strain>
    </source>
</reference>
<dbReference type="RefSeq" id="WP_236864573.1">
    <property type="nucleotide sequence ID" value="NZ_BAABAZ010000004.1"/>
</dbReference>
<comment type="caution">
    <text evidence="3">The sequence shown here is derived from an EMBL/GenBank/DDBJ whole genome shotgun (WGS) entry which is preliminary data.</text>
</comment>
<dbReference type="InterPro" id="IPR050237">
    <property type="entry name" value="ATP-dep_AMP-bd_enzyme"/>
</dbReference>
<dbReference type="Gene3D" id="3.30.300.30">
    <property type="match status" value="1"/>
</dbReference>
<evidence type="ECO:0000313" key="3">
    <source>
        <dbReference type="EMBL" id="GAA4283042.1"/>
    </source>
</evidence>
<feature type="domain" description="AMP-dependent synthetase/ligase" evidence="1">
    <location>
        <begin position="17"/>
        <end position="377"/>
    </location>
</feature>
<feature type="domain" description="AMP-binding enzyme C-terminal" evidence="2">
    <location>
        <begin position="427"/>
        <end position="502"/>
    </location>
</feature>
<dbReference type="EMBL" id="BAABAZ010000004">
    <property type="protein sequence ID" value="GAA4283042.1"/>
    <property type="molecule type" value="Genomic_DNA"/>
</dbReference>
<keyword evidence="4" id="KW-1185">Reference proteome</keyword>
<organism evidence="3 4">
    <name type="scientific">Brevibacterium daeguense</name>
    <dbReference type="NCBI Taxonomy" id="909936"/>
    <lineage>
        <taxon>Bacteria</taxon>
        <taxon>Bacillati</taxon>
        <taxon>Actinomycetota</taxon>
        <taxon>Actinomycetes</taxon>
        <taxon>Micrococcales</taxon>
        <taxon>Brevibacteriaceae</taxon>
        <taxon>Brevibacterium</taxon>
    </lineage>
</organism>
<evidence type="ECO:0000259" key="1">
    <source>
        <dbReference type="Pfam" id="PF00501"/>
    </source>
</evidence>